<dbReference type="Proteomes" id="UP000800094">
    <property type="component" value="Unassembled WGS sequence"/>
</dbReference>
<dbReference type="InterPro" id="IPR008271">
    <property type="entry name" value="Ser/Thr_kinase_AS"/>
</dbReference>
<dbReference type="Gene3D" id="1.10.510.10">
    <property type="entry name" value="Transferase(Phosphotransferase) domain 1"/>
    <property type="match status" value="1"/>
</dbReference>
<proteinExistence type="predicted"/>
<keyword evidence="2" id="KW-0418">Kinase</keyword>
<evidence type="ECO:0000259" key="1">
    <source>
        <dbReference type="PROSITE" id="PS50011"/>
    </source>
</evidence>
<organism evidence="2 3">
    <name type="scientific">Trematosphaeria pertusa</name>
    <dbReference type="NCBI Taxonomy" id="390896"/>
    <lineage>
        <taxon>Eukaryota</taxon>
        <taxon>Fungi</taxon>
        <taxon>Dikarya</taxon>
        <taxon>Ascomycota</taxon>
        <taxon>Pezizomycotina</taxon>
        <taxon>Dothideomycetes</taxon>
        <taxon>Pleosporomycetidae</taxon>
        <taxon>Pleosporales</taxon>
        <taxon>Massarineae</taxon>
        <taxon>Trematosphaeriaceae</taxon>
        <taxon>Trematosphaeria</taxon>
    </lineage>
</organism>
<dbReference type="GO" id="GO:0004674">
    <property type="term" value="F:protein serine/threonine kinase activity"/>
    <property type="evidence" value="ECO:0007669"/>
    <property type="project" value="InterPro"/>
</dbReference>
<dbReference type="PANTHER" id="PTHR13954">
    <property type="entry name" value="IRE1-RELATED"/>
    <property type="match status" value="1"/>
</dbReference>
<dbReference type="Pfam" id="PF00069">
    <property type="entry name" value="Pkinase"/>
    <property type="match status" value="1"/>
</dbReference>
<dbReference type="InterPro" id="IPR045133">
    <property type="entry name" value="IRE1/2-like"/>
</dbReference>
<dbReference type="GO" id="GO:0005524">
    <property type="term" value="F:ATP binding"/>
    <property type="evidence" value="ECO:0007669"/>
    <property type="project" value="InterPro"/>
</dbReference>
<dbReference type="GO" id="GO:1990604">
    <property type="term" value="C:IRE1-TRAF2-ASK1 complex"/>
    <property type="evidence" value="ECO:0007669"/>
    <property type="project" value="TreeGrafter"/>
</dbReference>
<reference evidence="2" key="1">
    <citation type="journal article" date="2020" name="Stud. Mycol.">
        <title>101 Dothideomycetes genomes: a test case for predicting lifestyles and emergence of pathogens.</title>
        <authorList>
            <person name="Haridas S."/>
            <person name="Albert R."/>
            <person name="Binder M."/>
            <person name="Bloem J."/>
            <person name="Labutti K."/>
            <person name="Salamov A."/>
            <person name="Andreopoulos B."/>
            <person name="Baker S."/>
            <person name="Barry K."/>
            <person name="Bills G."/>
            <person name="Bluhm B."/>
            <person name="Cannon C."/>
            <person name="Castanera R."/>
            <person name="Culley D."/>
            <person name="Daum C."/>
            <person name="Ezra D."/>
            <person name="Gonzalez J."/>
            <person name="Henrissat B."/>
            <person name="Kuo A."/>
            <person name="Liang C."/>
            <person name="Lipzen A."/>
            <person name="Lutzoni F."/>
            <person name="Magnuson J."/>
            <person name="Mondo S."/>
            <person name="Nolan M."/>
            <person name="Ohm R."/>
            <person name="Pangilinan J."/>
            <person name="Park H.-J."/>
            <person name="Ramirez L."/>
            <person name="Alfaro M."/>
            <person name="Sun H."/>
            <person name="Tritt A."/>
            <person name="Yoshinaga Y."/>
            <person name="Zwiers L.-H."/>
            <person name="Turgeon B."/>
            <person name="Goodwin S."/>
            <person name="Spatafora J."/>
            <person name="Crous P."/>
            <person name="Grigoriev I."/>
        </authorList>
    </citation>
    <scope>NUCLEOTIDE SEQUENCE</scope>
    <source>
        <strain evidence="2">CBS 122368</strain>
    </source>
</reference>
<dbReference type="InterPro" id="IPR000719">
    <property type="entry name" value="Prot_kinase_dom"/>
</dbReference>
<evidence type="ECO:0000313" key="3">
    <source>
        <dbReference type="Proteomes" id="UP000800094"/>
    </source>
</evidence>
<accession>A0A6A6I4C2</accession>
<feature type="domain" description="Protein kinase" evidence="1">
    <location>
        <begin position="84"/>
        <end position="292"/>
    </location>
</feature>
<dbReference type="GeneID" id="54583074"/>
<protein>
    <submittedName>
        <fullName evidence="2">Kinase-like protein</fullName>
    </submittedName>
</protein>
<name>A0A6A6I4C2_9PLEO</name>
<keyword evidence="3" id="KW-1185">Reference proteome</keyword>
<sequence length="292" mass="32905">MVDGAVLRLARRVFFGLAQRALELTRSVALWFARSVRGLAALGTAWLDYQVNKPYVKSIEDLRTLCHQSTLHKDGRVEFSFSAFTFVSKEYTVYYGRLSNRKLTPETINKSLERVPDEDVYPTAPSHITGVEKVDSSSFFKGPMLTFYVELGGSGQIAKALLQEAETLEILRRRPHPNVVRYHGCQVHRGRIVGLLLERHPCTLEERLYNGSHDLNLKLGFNGVKLGVRHLHSLGLAHNDIKPSNIMVSADNTWILIDMGSCRSIRDTLIIAGHPEWQISSKEHDEAALSEL</sequence>
<dbReference type="SUPFAM" id="SSF56112">
    <property type="entry name" value="Protein kinase-like (PK-like)"/>
    <property type="match status" value="1"/>
</dbReference>
<gene>
    <name evidence="2" type="ORF">BU26DRAFT_522261</name>
</gene>
<evidence type="ECO:0000313" key="2">
    <source>
        <dbReference type="EMBL" id="KAF2245147.1"/>
    </source>
</evidence>
<dbReference type="PANTHER" id="PTHR13954:SF6">
    <property type="entry name" value="NON-SPECIFIC SERINE_THREONINE PROTEIN KINASE"/>
    <property type="match status" value="1"/>
</dbReference>
<dbReference type="GO" id="GO:0036498">
    <property type="term" value="P:IRE1-mediated unfolded protein response"/>
    <property type="evidence" value="ECO:0007669"/>
    <property type="project" value="TreeGrafter"/>
</dbReference>
<dbReference type="RefSeq" id="XP_033680151.1">
    <property type="nucleotide sequence ID" value="XM_033829744.1"/>
</dbReference>
<dbReference type="OrthoDB" id="4062651at2759"/>
<dbReference type="AlphaFoldDB" id="A0A6A6I4C2"/>
<dbReference type="PROSITE" id="PS50011">
    <property type="entry name" value="PROTEIN_KINASE_DOM"/>
    <property type="match status" value="1"/>
</dbReference>
<dbReference type="GO" id="GO:0004521">
    <property type="term" value="F:RNA endonuclease activity"/>
    <property type="evidence" value="ECO:0007669"/>
    <property type="project" value="InterPro"/>
</dbReference>
<dbReference type="GO" id="GO:0051082">
    <property type="term" value="F:unfolded protein binding"/>
    <property type="evidence" value="ECO:0007669"/>
    <property type="project" value="TreeGrafter"/>
</dbReference>
<dbReference type="InterPro" id="IPR011009">
    <property type="entry name" value="Kinase-like_dom_sf"/>
</dbReference>
<keyword evidence="2" id="KW-0808">Transferase</keyword>
<dbReference type="EMBL" id="ML987201">
    <property type="protein sequence ID" value="KAF2245147.1"/>
    <property type="molecule type" value="Genomic_DNA"/>
</dbReference>
<dbReference type="GO" id="GO:0070059">
    <property type="term" value="P:intrinsic apoptotic signaling pathway in response to endoplasmic reticulum stress"/>
    <property type="evidence" value="ECO:0007669"/>
    <property type="project" value="TreeGrafter"/>
</dbReference>
<dbReference type="PROSITE" id="PS00108">
    <property type="entry name" value="PROTEIN_KINASE_ST"/>
    <property type="match status" value="1"/>
</dbReference>